<feature type="region of interest" description="Disordered" evidence="1">
    <location>
        <begin position="92"/>
        <end position="115"/>
    </location>
</feature>
<keyword evidence="3" id="KW-1185">Reference proteome</keyword>
<dbReference type="AlphaFoldDB" id="A0AAV2LER6"/>
<reference evidence="2 3" key="1">
    <citation type="submission" date="2024-04" db="EMBL/GenBank/DDBJ databases">
        <authorList>
            <person name="Waldvogel A.-M."/>
            <person name="Schoenle A."/>
        </authorList>
    </citation>
    <scope>NUCLEOTIDE SEQUENCE [LARGE SCALE GENOMIC DNA]</scope>
</reference>
<dbReference type="Proteomes" id="UP001497482">
    <property type="component" value="Chromosome 3"/>
</dbReference>
<dbReference type="EMBL" id="OZ035825">
    <property type="protein sequence ID" value="CAL1600887.1"/>
    <property type="molecule type" value="Genomic_DNA"/>
</dbReference>
<feature type="compositionally biased region" description="Basic and acidic residues" evidence="1">
    <location>
        <begin position="105"/>
        <end position="115"/>
    </location>
</feature>
<sequence>MVQGTATASADITEGEGRVCEREITSLPVSPEEIPLRLLSDVNVVITICRQDFDRVSCSLQPFSTVQGTDTASANYRRRGASVSERYLPCLSAQETPPTTAQGDNADHNEETGCP</sequence>
<evidence type="ECO:0000313" key="3">
    <source>
        <dbReference type="Proteomes" id="UP001497482"/>
    </source>
</evidence>
<accession>A0AAV2LER6</accession>
<feature type="compositionally biased region" description="Polar residues" evidence="1">
    <location>
        <begin position="93"/>
        <end position="103"/>
    </location>
</feature>
<gene>
    <name evidence="2" type="ORF">KC01_LOCUS28955</name>
</gene>
<organism evidence="2 3">
    <name type="scientific">Knipowitschia caucasica</name>
    <name type="common">Caucasian dwarf goby</name>
    <name type="synonym">Pomatoschistus caucasicus</name>
    <dbReference type="NCBI Taxonomy" id="637954"/>
    <lineage>
        <taxon>Eukaryota</taxon>
        <taxon>Metazoa</taxon>
        <taxon>Chordata</taxon>
        <taxon>Craniata</taxon>
        <taxon>Vertebrata</taxon>
        <taxon>Euteleostomi</taxon>
        <taxon>Actinopterygii</taxon>
        <taxon>Neopterygii</taxon>
        <taxon>Teleostei</taxon>
        <taxon>Neoteleostei</taxon>
        <taxon>Acanthomorphata</taxon>
        <taxon>Gobiaria</taxon>
        <taxon>Gobiiformes</taxon>
        <taxon>Gobioidei</taxon>
        <taxon>Gobiidae</taxon>
        <taxon>Gobiinae</taxon>
        <taxon>Knipowitschia</taxon>
    </lineage>
</organism>
<proteinExistence type="predicted"/>
<evidence type="ECO:0000256" key="1">
    <source>
        <dbReference type="SAM" id="MobiDB-lite"/>
    </source>
</evidence>
<evidence type="ECO:0000313" key="2">
    <source>
        <dbReference type="EMBL" id="CAL1600887.1"/>
    </source>
</evidence>
<name>A0AAV2LER6_KNICA</name>
<protein>
    <submittedName>
        <fullName evidence="2">Uncharacterized protein</fullName>
    </submittedName>
</protein>